<organism evidence="8 9">
    <name type="scientific">Tetrahymena thermophila (strain SB210)</name>
    <dbReference type="NCBI Taxonomy" id="312017"/>
    <lineage>
        <taxon>Eukaryota</taxon>
        <taxon>Sar</taxon>
        <taxon>Alveolata</taxon>
        <taxon>Ciliophora</taxon>
        <taxon>Intramacronucleata</taxon>
        <taxon>Oligohymenophorea</taxon>
        <taxon>Hymenostomatida</taxon>
        <taxon>Tetrahymenina</taxon>
        <taxon>Tetrahymenidae</taxon>
        <taxon>Tetrahymena</taxon>
    </lineage>
</organism>
<comment type="subcellular location">
    <subcellularLocation>
        <location evidence="1">Membrane</location>
        <topology evidence="1">Multi-pass membrane protein</topology>
    </subcellularLocation>
</comment>
<dbReference type="GO" id="GO:0008202">
    <property type="term" value="P:steroid metabolic process"/>
    <property type="evidence" value="ECO:0007669"/>
    <property type="project" value="InterPro"/>
</dbReference>
<keyword evidence="9" id="KW-1185">Reference proteome</keyword>
<dbReference type="OrthoDB" id="5788137at2759"/>
<dbReference type="GeneID" id="7839679"/>
<evidence type="ECO:0000256" key="6">
    <source>
        <dbReference type="SAM" id="Phobius"/>
    </source>
</evidence>
<dbReference type="InterPro" id="IPR016636">
    <property type="entry name" value="3-oxo-5-alpha-steroid_4-DH"/>
</dbReference>
<keyword evidence="3 6" id="KW-0812">Transmembrane</keyword>
<evidence type="ECO:0000256" key="4">
    <source>
        <dbReference type="ARBA" id="ARBA00022989"/>
    </source>
</evidence>
<dbReference type="STRING" id="312017.Q24HG9"/>
<accession>Q24HG9</accession>
<dbReference type="InParanoid" id="Q24HG9"/>
<feature type="transmembrane region" description="Helical" evidence="6">
    <location>
        <begin position="14"/>
        <end position="35"/>
    </location>
</feature>
<sequence length="266" mass="31213">MLIPPTFDYFGDTVSIICLIVVIFYSSFCWINKYIPINYGKQLKSFFNFNLGKMSWFFFEVPNLIIAGWFMTQYTDNLVNYVMLLPFIIHYINRSIIYPMTLQNNTKPIPIEVCLFATSFTTCNSYLQAKSILSVQESKFSDLFKWNVLLGYLIFIFGMYINIKSDRYLQSLKKNLSTANSKTGEKKNYVIPREGFFVYVSQANYFGEIVEWVGFAILQTHSQMPWLFAISTLSILSSRALESHKWYQQTFKEYPKERKAVIPFIL</sequence>
<name>Q24HG9_TETTS</name>
<evidence type="ECO:0000256" key="1">
    <source>
        <dbReference type="ARBA" id="ARBA00004141"/>
    </source>
</evidence>
<dbReference type="Gene3D" id="1.20.120.1630">
    <property type="match status" value="1"/>
</dbReference>
<keyword evidence="4 6" id="KW-1133">Transmembrane helix</keyword>
<dbReference type="PANTHER" id="PTHR10556:SF43">
    <property type="entry name" value="STEROID 5-ALPHA-REDUCTASE DET2"/>
    <property type="match status" value="1"/>
</dbReference>
<feature type="transmembrane region" description="Helical" evidence="6">
    <location>
        <begin position="78"/>
        <end position="97"/>
    </location>
</feature>
<dbReference type="eggNOG" id="KOG1638">
    <property type="taxonomic scope" value="Eukaryota"/>
</dbReference>
<comment type="similarity">
    <text evidence="2">Belongs to the steroid 5-alpha reductase family.</text>
</comment>
<dbReference type="AlphaFoldDB" id="Q24HG9"/>
<feature type="transmembrane region" description="Helical" evidence="6">
    <location>
        <begin position="143"/>
        <end position="163"/>
    </location>
</feature>
<evidence type="ECO:0000256" key="5">
    <source>
        <dbReference type="ARBA" id="ARBA00023136"/>
    </source>
</evidence>
<protein>
    <submittedName>
        <fullName evidence="8">3-oxo-5-alpha-steroid 4-dehydrogenase</fullName>
    </submittedName>
</protein>
<dbReference type="GO" id="GO:0016020">
    <property type="term" value="C:membrane"/>
    <property type="evidence" value="ECO:0007669"/>
    <property type="project" value="UniProtKB-SubCell"/>
</dbReference>
<dbReference type="InterPro" id="IPR001104">
    <property type="entry name" value="3-oxo-5_a-steroid_4-DH_C"/>
</dbReference>
<dbReference type="PIRSF" id="PIRSF015596">
    <property type="entry name" value="5_alpha-SR2"/>
    <property type="match status" value="1"/>
</dbReference>
<keyword evidence="5 6" id="KW-0472">Membrane</keyword>
<dbReference type="OMA" id="KHEPRQS"/>
<gene>
    <name evidence="8" type="ORF">TTHERM_01001550</name>
</gene>
<dbReference type="KEGG" id="tet:TTHERM_01001550"/>
<dbReference type="PROSITE" id="PS50244">
    <property type="entry name" value="S5A_REDUCTASE"/>
    <property type="match status" value="1"/>
</dbReference>
<dbReference type="InterPro" id="IPR039357">
    <property type="entry name" value="SRD5A/TECR"/>
</dbReference>
<feature type="domain" description="3-oxo-5-alpha-steroid 4-dehydrogenase C-terminal" evidence="7">
    <location>
        <begin position="108"/>
        <end position="266"/>
    </location>
</feature>
<dbReference type="GO" id="GO:0003865">
    <property type="term" value="F:3-oxo-5-alpha-steroid 4-dehydrogenase activity"/>
    <property type="evidence" value="ECO:0007669"/>
    <property type="project" value="InterPro"/>
</dbReference>
<dbReference type="HOGENOM" id="CLU_065395_1_1_1"/>
<evidence type="ECO:0000259" key="7">
    <source>
        <dbReference type="Pfam" id="PF02544"/>
    </source>
</evidence>
<dbReference type="EMBL" id="GG662244">
    <property type="protein sequence ID" value="EAS07262.1"/>
    <property type="molecule type" value="Genomic_DNA"/>
</dbReference>
<evidence type="ECO:0000256" key="3">
    <source>
        <dbReference type="ARBA" id="ARBA00022692"/>
    </source>
</evidence>
<dbReference type="FunCoup" id="Q24HG9">
    <property type="interactions" value="107"/>
</dbReference>
<evidence type="ECO:0000313" key="9">
    <source>
        <dbReference type="Proteomes" id="UP000009168"/>
    </source>
</evidence>
<dbReference type="PANTHER" id="PTHR10556">
    <property type="entry name" value="3-OXO-5-ALPHA-STEROID 4-DEHYDROGENASE"/>
    <property type="match status" value="1"/>
</dbReference>
<evidence type="ECO:0000256" key="2">
    <source>
        <dbReference type="ARBA" id="ARBA00007742"/>
    </source>
</evidence>
<dbReference type="Proteomes" id="UP000009168">
    <property type="component" value="Unassembled WGS sequence"/>
</dbReference>
<proteinExistence type="inferred from homology"/>
<dbReference type="RefSeq" id="XP_001027504.1">
    <property type="nucleotide sequence ID" value="XM_001027504.1"/>
</dbReference>
<evidence type="ECO:0000313" key="8">
    <source>
        <dbReference type="EMBL" id="EAS07262.1"/>
    </source>
</evidence>
<feature type="transmembrane region" description="Helical" evidence="6">
    <location>
        <begin position="56"/>
        <end position="72"/>
    </location>
</feature>
<reference evidence="9" key="1">
    <citation type="journal article" date="2006" name="PLoS Biol.">
        <title>Macronuclear genome sequence of the ciliate Tetrahymena thermophila, a model eukaryote.</title>
        <authorList>
            <person name="Eisen J.A."/>
            <person name="Coyne R.S."/>
            <person name="Wu M."/>
            <person name="Wu D."/>
            <person name="Thiagarajan M."/>
            <person name="Wortman J.R."/>
            <person name="Badger J.H."/>
            <person name="Ren Q."/>
            <person name="Amedeo P."/>
            <person name="Jones K.M."/>
            <person name="Tallon L.J."/>
            <person name="Delcher A.L."/>
            <person name="Salzberg S.L."/>
            <person name="Silva J.C."/>
            <person name="Haas B.J."/>
            <person name="Majoros W.H."/>
            <person name="Farzad M."/>
            <person name="Carlton J.M."/>
            <person name="Smith R.K. Jr."/>
            <person name="Garg J."/>
            <person name="Pearlman R.E."/>
            <person name="Karrer K.M."/>
            <person name="Sun L."/>
            <person name="Manning G."/>
            <person name="Elde N.C."/>
            <person name="Turkewitz A.P."/>
            <person name="Asai D.J."/>
            <person name="Wilkes D.E."/>
            <person name="Wang Y."/>
            <person name="Cai H."/>
            <person name="Collins K."/>
            <person name="Stewart B.A."/>
            <person name="Lee S.R."/>
            <person name="Wilamowska K."/>
            <person name="Weinberg Z."/>
            <person name="Ruzzo W.L."/>
            <person name="Wloga D."/>
            <person name="Gaertig J."/>
            <person name="Frankel J."/>
            <person name="Tsao C.-C."/>
            <person name="Gorovsky M.A."/>
            <person name="Keeling P.J."/>
            <person name="Waller R.F."/>
            <person name="Patron N.J."/>
            <person name="Cherry J.M."/>
            <person name="Stover N.A."/>
            <person name="Krieger C.J."/>
            <person name="del Toro C."/>
            <person name="Ryder H.F."/>
            <person name="Williamson S.C."/>
            <person name="Barbeau R.A."/>
            <person name="Hamilton E.P."/>
            <person name="Orias E."/>
        </authorList>
    </citation>
    <scope>NUCLEOTIDE SEQUENCE [LARGE SCALE GENOMIC DNA]</scope>
    <source>
        <strain evidence="9">SB210</strain>
    </source>
</reference>
<dbReference type="Pfam" id="PF02544">
    <property type="entry name" value="Steroid_dh"/>
    <property type="match status" value="1"/>
</dbReference>